<dbReference type="RefSeq" id="WP_087862577.1">
    <property type="nucleotide sequence ID" value="NZ_LT859958.1"/>
</dbReference>
<feature type="transmembrane region" description="Helical" evidence="5">
    <location>
        <begin position="79"/>
        <end position="99"/>
    </location>
</feature>
<accession>A0A1Y6K5A3</accession>
<keyword evidence="3 5" id="KW-1133">Transmembrane helix</keyword>
<feature type="transmembrane region" description="Helical" evidence="5">
    <location>
        <begin position="105"/>
        <end position="125"/>
    </location>
</feature>
<reference evidence="7" key="1">
    <citation type="submission" date="2017-05" db="EMBL/GenBank/DDBJ databases">
        <authorList>
            <person name="Kirkegaard R."/>
            <person name="Mcilroy J S."/>
        </authorList>
    </citation>
    <scope>NUCLEOTIDE SEQUENCE [LARGE SCALE GENOMIC DNA]</scope>
</reference>
<evidence type="ECO:0000313" key="6">
    <source>
        <dbReference type="EMBL" id="SMX54756.1"/>
    </source>
</evidence>
<dbReference type="InterPro" id="IPR044878">
    <property type="entry name" value="UbiA_sf"/>
</dbReference>
<dbReference type="CDD" id="cd13963">
    <property type="entry name" value="PT_UbiA_2"/>
    <property type="match status" value="1"/>
</dbReference>
<proteinExistence type="predicted"/>
<evidence type="ECO:0000256" key="3">
    <source>
        <dbReference type="ARBA" id="ARBA00022989"/>
    </source>
</evidence>
<dbReference type="EMBL" id="LT859958">
    <property type="protein sequence ID" value="SMX54756.1"/>
    <property type="molecule type" value="Genomic_DNA"/>
</dbReference>
<keyword evidence="4 5" id="KW-0472">Membrane</keyword>
<dbReference type="PANTHER" id="PTHR11048">
    <property type="entry name" value="PRENYLTRANSFERASES"/>
    <property type="match status" value="1"/>
</dbReference>
<dbReference type="AlphaFoldDB" id="A0A1Y6K5A3"/>
<feature type="transmembrane region" description="Helical" evidence="5">
    <location>
        <begin position="160"/>
        <end position="178"/>
    </location>
</feature>
<dbReference type="GO" id="GO:0009247">
    <property type="term" value="P:glycolipid biosynthetic process"/>
    <property type="evidence" value="ECO:0007669"/>
    <property type="project" value="TreeGrafter"/>
</dbReference>
<dbReference type="KEGG" id="abat:CFX1CAM_1691"/>
<evidence type="ECO:0000256" key="2">
    <source>
        <dbReference type="ARBA" id="ARBA00022692"/>
    </source>
</evidence>
<feature type="transmembrane region" description="Helical" evidence="5">
    <location>
        <begin position="205"/>
        <end position="228"/>
    </location>
</feature>
<dbReference type="NCBIfam" id="NF008978">
    <property type="entry name" value="PRK12324.1-4"/>
    <property type="match status" value="1"/>
</dbReference>
<feature type="transmembrane region" description="Helical" evidence="5">
    <location>
        <begin position="132"/>
        <end position="154"/>
    </location>
</feature>
<dbReference type="Proteomes" id="UP000195514">
    <property type="component" value="Chromosome I"/>
</dbReference>
<protein>
    <submittedName>
        <fullName evidence="6">Putative prenyltransferase</fullName>
    </submittedName>
</protein>
<evidence type="ECO:0000313" key="7">
    <source>
        <dbReference type="Proteomes" id="UP000195514"/>
    </source>
</evidence>
<dbReference type="Gene3D" id="1.10.357.140">
    <property type="entry name" value="UbiA prenyltransferase"/>
    <property type="match status" value="1"/>
</dbReference>
<sequence>MSNQLHNIVKTMRPKQWLKNVFVFAGLVFDRQLFSLASFLLTLAAAFLFCLASSMIYIINDLVDIEFDRQHPIKKHRPLASGALSQRSAIIALVMLGLFTFPAAFFLNTALGWIIAAYFILMLAYSLWLKHIALIDVMIIAAGFVLRVAAGVMIIETERFSPWLVVATVFLALFIGLGKRRSEIELLNTQAPSHRRVLNGYTLELLDQLLTIVLSATLMTYCLYTFSTTNTPDSYHMMFTIPFVIYGLFRYLYLVRIENSGGTPEDIVVSDRPMQAAILLWGITVVVILYWL</sequence>
<gene>
    <name evidence="6" type="ORF">CFX1CAM_1691</name>
</gene>
<evidence type="ECO:0000256" key="5">
    <source>
        <dbReference type="SAM" id="Phobius"/>
    </source>
</evidence>
<organism evidence="6 7">
    <name type="scientific">Candidatus Brevifilum fermentans</name>
    <dbReference type="NCBI Taxonomy" id="1986204"/>
    <lineage>
        <taxon>Bacteria</taxon>
        <taxon>Bacillati</taxon>
        <taxon>Chloroflexota</taxon>
        <taxon>Anaerolineae</taxon>
        <taxon>Anaerolineales</taxon>
        <taxon>Anaerolineaceae</taxon>
        <taxon>Candidatus Brevifilum</taxon>
    </lineage>
</organism>
<feature type="transmembrane region" description="Helical" evidence="5">
    <location>
        <begin position="234"/>
        <end position="253"/>
    </location>
</feature>
<feature type="transmembrane region" description="Helical" evidence="5">
    <location>
        <begin position="274"/>
        <end position="291"/>
    </location>
</feature>
<keyword evidence="2 5" id="KW-0812">Transmembrane</keyword>
<comment type="subcellular location">
    <subcellularLocation>
        <location evidence="1">Membrane</location>
        <topology evidence="1">Multi-pass membrane protein</topology>
    </subcellularLocation>
</comment>
<feature type="transmembrane region" description="Helical" evidence="5">
    <location>
        <begin position="33"/>
        <end position="59"/>
    </location>
</feature>
<dbReference type="NCBIfam" id="NF008977">
    <property type="entry name" value="PRK12324.1-2"/>
    <property type="match status" value="1"/>
</dbReference>
<dbReference type="GO" id="GO:0016765">
    <property type="term" value="F:transferase activity, transferring alkyl or aryl (other than methyl) groups"/>
    <property type="evidence" value="ECO:0007669"/>
    <property type="project" value="InterPro"/>
</dbReference>
<evidence type="ECO:0000256" key="4">
    <source>
        <dbReference type="ARBA" id="ARBA00023136"/>
    </source>
</evidence>
<dbReference type="Pfam" id="PF01040">
    <property type="entry name" value="UbiA"/>
    <property type="match status" value="1"/>
</dbReference>
<name>A0A1Y6K5A3_9CHLR</name>
<dbReference type="InterPro" id="IPR000537">
    <property type="entry name" value="UbiA_prenyltransferase"/>
</dbReference>
<dbReference type="OrthoDB" id="9803632at2"/>
<keyword evidence="6" id="KW-0808">Transferase</keyword>
<evidence type="ECO:0000256" key="1">
    <source>
        <dbReference type="ARBA" id="ARBA00004141"/>
    </source>
</evidence>
<dbReference type="PANTHER" id="PTHR11048:SF5">
    <property type="entry name" value="DECAPRENYL-PHOSPHATE PHOSPHORIBOSYLTRANSFERASE"/>
    <property type="match status" value="1"/>
</dbReference>
<dbReference type="GO" id="GO:0005886">
    <property type="term" value="C:plasma membrane"/>
    <property type="evidence" value="ECO:0007669"/>
    <property type="project" value="TreeGrafter"/>
</dbReference>
<keyword evidence="7" id="KW-1185">Reference proteome</keyword>
<dbReference type="InterPro" id="IPR039653">
    <property type="entry name" value="Prenyltransferase"/>
</dbReference>